<feature type="transmembrane region" description="Helical" evidence="1">
    <location>
        <begin position="12"/>
        <end position="31"/>
    </location>
</feature>
<keyword evidence="1" id="KW-0812">Transmembrane</keyword>
<dbReference type="Proteomes" id="UP000036458">
    <property type="component" value="Chromosome"/>
</dbReference>
<dbReference type="OrthoDB" id="894341at2"/>
<organism evidence="2 3">
    <name type="scientific">Rufibacter radiotolerans</name>
    <dbReference type="NCBI Taxonomy" id="1379910"/>
    <lineage>
        <taxon>Bacteria</taxon>
        <taxon>Pseudomonadati</taxon>
        <taxon>Bacteroidota</taxon>
        <taxon>Cytophagia</taxon>
        <taxon>Cytophagales</taxon>
        <taxon>Hymenobacteraceae</taxon>
        <taxon>Rufibacter</taxon>
    </lineage>
</organism>
<dbReference type="AlphaFoldDB" id="A0A0H4VLL2"/>
<keyword evidence="3" id="KW-1185">Reference proteome</keyword>
<keyword evidence="1" id="KW-0472">Membrane</keyword>
<dbReference type="STRING" id="1379910.TH63_15330"/>
<evidence type="ECO:0000313" key="2">
    <source>
        <dbReference type="EMBL" id="AKQ46685.1"/>
    </source>
</evidence>
<keyword evidence="1" id="KW-1133">Transmembrane helix</keyword>
<evidence type="ECO:0000313" key="3">
    <source>
        <dbReference type="Proteomes" id="UP000036458"/>
    </source>
</evidence>
<dbReference type="PATRIC" id="fig|1379910.4.peg.3344"/>
<evidence type="ECO:0000256" key="1">
    <source>
        <dbReference type="SAM" id="Phobius"/>
    </source>
</evidence>
<name>A0A0H4VLL2_9BACT</name>
<proteinExistence type="predicted"/>
<dbReference type="KEGG" id="ruf:TH63_15330"/>
<sequence length="72" mass="8180">MGRSSSKQTVQFWLLLTASILLAAMVISLFLSVMKVMIYLLLVLLLVPFIYLALKRSLHLFRGPATKLKTRD</sequence>
<protein>
    <submittedName>
        <fullName evidence="2">Uncharacterized protein</fullName>
    </submittedName>
</protein>
<gene>
    <name evidence="2" type="ORF">TH63_15330</name>
</gene>
<reference evidence="2 3" key="1">
    <citation type="submission" date="2015-01" db="EMBL/GenBank/DDBJ databases">
        <title>Rufibacter sp./DG31D/ whole genome sequencing.</title>
        <authorList>
            <person name="Kim M.K."/>
            <person name="Srinivasan S."/>
            <person name="Lee J.-J."/>
        </authorList>
    </citation>
    <scope>NUCLEOTIDE SEQUENCE [LARGE SCALE GENOMIC DNA]</scope>
    <source>
        <strain evidence="2 3">DG31D</strain>
    </source>
</reference>
<feature type="transmembrane region" description="Helical" evidence="1">
    <location>
        <begin position="37"/>
        <end position="54"/>
    </location>
</feature>
<dbReference type="RefSeq" id="WP_048921713.1">
    <property type="nucleotide sequence ID" value="NZ_CP010777.1"/>
</dbReference>
<dbReference type="EMBL" id="CP010777">
    <property type="protein sequence ID" value="AKQ46685.1"/>
    <property type="molecule type" value="Genomic_DNA"/>
</dbReference>
<accession>A0A0H4VLL2</accession>